<reference evidence="1" key="2">
    <citation type="journal article" date="2022" name="Microb. Genom.">
        <title>A chromosome-scale genome assembly of the tomato pathogen Cladosporium fulvum reveals a compartmentalized genome architecture and the presence of a dispensable chromosome.</title>
        <authorList>
            <person name="Zaccaron A.Z."/>
            <person name="Chen L.H."/>
            <person name="Samaras A."/>
            <person name="Stergiopoulos I."/>
        </authorList>
    </citation>
    <scope>NUCLEOTIDE SEQUENCE</scope>
    <source>
        <strain evidence="1">Race5_Kim</strain>
    </source>
</reference>
<dbReference type="OrthoDB" id="2730619at2759"/>
<gene>
    <name evidence="1" type="ORF">CLAFUR5_04071</name>
</gene>
<dbReference type="Pfam" id="PF18951">
    <property type="entry name" value="DUF5695"/>
    <property type="match status" value="1"/>
</dbReference>
<dbReference type="Proteomes" id="UP000756132">
    <property type="component" value="Chromosome 4"/>
</dbReference>
<dbReference type="KEGG" id="ffu:CLAFUR5_04071"/>
<reference evidence="1" key="1">
    <citation type="submission" date="2021-12" db="EMBL/GenBank/DDBJ databases">
        <authorList>
            <person name="Zaccaron A."/>
            <person name="Stergiopoulos I."/>
        </authorList>
    </citation>
    <scope>NUCLEOTIDE SEQUENCE</scope>
    <source>
        <strain evidence="1">Race5_Kim</strain>
    </source>
</reference>
<sequence>MGPLSNISDAGMTSTAFHSWPDTLAWDGYSGDYGPTYNGIIMGAGTYLVEHPDFGWVAMGGQVTSTNPVTVTPRDSVQRSIYVAAMGLAVQFDAGGISLFVYNASSKTLPSLRLRRYLQRQRS</sequence>
<evidence type="ECO:0000313" key="1">
    <source>
        <dbReference type="EMBL" id="UJO16725.1"/>
    </source>
</evidence>
<accession>A0A9Q8P818</accession>
<evidence type="ECO:0000313" key="2">
    <source>
        <dbReference type="Proteomes" id="UP000756132"/>
    </source>
</evidence>
<dbReference type="InterPro" id="IPR043750">
    <property type="entry name" value="DUF5695"/>
</dbReference>
<name>A0A9Q8P818_PASFU</name>
<proteinExistence type="predicted"/>
<dbReference type="AlphaFoldDB" id="A0A9Q8P818"/>
<protein>
    <submittedName>
        <fullName evidence="1">Uncharacterized protein</fullName>
    </submittedName>
</protein>
<dbReference type="RefSeq" id="XP_047761091.1">
    <property type="nucleotide sequence ID" value="XM_047903219.1"/>
</dbReference>
<dbReference type="GeneID" id="71983949"/>
<organism evidence="1 2">
    <name type="scientific">Passalora fulva</name>
    <name type="common">Tomato leaf mold</name>
    <name type="synonym">Cladosporium fulvum</name>
    <dbReference type="NCBI Taxonomy" id="5499"/>
    <lineage>
        <taxon>Eukaryota</taxon>
        <taxon>Fungi</taxon>
        <taxon>Dikarya</taxon>
        <taxon>Ascomycota</taxon>
        <taxon>Pezizomycotina</taxon>
        <taxon>Dothideomycetes</taxon>
        <taxon>Dothideomycetidae</taxon>
        <taxon>Mycosphaerellales</taxon>
        <taxon>Mycosphaerellaceae</taxon>
        <taxon>Fulvia</taxon>
    </lineage>
</organism>
<dbReference type="EMBL" id="CP090166">
    <property type="protein sequence ID" value="UJO16725.1"/>
    <property type="molecule type" value="Genomic_DNA"/>
</dbReference>
<keyword evidence="2" id="KW-1185">Reference proteome</keyword>